<sequence>MPPPPLCRLCQSTDTKASNVVGMAEDKKADQEICRPKCCDATYHVECIGKKLKQPQSGGQITCSKCKVCGKGGGTSVPPPSRTCSLCKAAIELTDLIPVKVMQTAGLLHRQVLKHLNLKTPPTPTDTSGLTTPNLPLTHVLTRRTTSSSTTITICSVAVSPPEGGGEAKGGVGEVGLDVAAATAKAYTDVLAAAAPPHGKVLSTSTTTTAKRPITNLPSFKTKRPPIPPPPRGGWRGPARASGGRGRGLGVGMVGVGVVGDAPSLLPSPTYQLSVHSAGAGSSVSGGPVLCASNQTDITPGDAKTNGTQQTQTDTLPSTPFNDAAAPPIPAANHHKTTSSIGRKKGKPRKAHRGGQGRRQIFPPHGGAKTLEQGQEGRVVGSNISAKGKGNLAKGLTAVWRQTPPGTQPGETPQAKKPDYAALLHAGGETPVGIGGEAQRNIAASTPFPVVLQGGGIPEEMPPPCLCTEAWVSQLTDE</sequence>
<organism evidence="5 6">
    <name type="scientific">Vitrella brassicaformis (strain CCMP3155)</name>
    <dbReference type="NCBI Taxonomy" id="1169540"/>
    <lineage>
        <taxon>Eukaryota</taxon>
        <taxon>Sar</taxon>
        <taxon>Alveolata</taxon>
        <taxon>Colpodellida</taxon>
        <taxon>Vitrellaceae</taxon>
        <taxon>Vitrella</taxon>
    </lineage>
</organism>
<dbReference type="InterPro" id="IPR019786">
    <property type="entry name" value="Zinc_finger_PHD-type_CS"/>
</dbReference>
<dbReference type="GO" id="GO:0008270">
    <property type="term" value="F:zinc ion binding"/>
    <property type="evidence" value="ECO:0007669"/>
    <property type="project" value="UniProtKB-KW"/>
</dbReference>
<feature type="region of interest" description="Disordered" evidence="4">
    <location>
        <begin position="216"/>
        <end position="248"/>
    </location>
</feature>
<gene>
    <name evidence="5" type="ORF">Vbra_22333</name>
</gene>
<evidence type="ECO:0000313" key="5">
    <source>
        <dbReference type="EMBL" id="CEM30203.1"/>
    </source>
</evidence>
<proteinExistence type="predicted"/>
<feature type="compositionally biased region" description="Basic residues" evidence="4">
    <location>
        <begin position="333"/>
        <end position="356"/>
    </location>
</feature>
<evidence type="ECO:0000256" key="4">
    <source>
        <dbReference type="SAM" id="MobiDB-lite"/>
    </source>
</evidence>
<keyword evidence="6" id="KW-1185">Reference proteome</keyword>
<feature type="compositionally biased region" description="Polar residues" evidence="4">
    <location>
        <begin position="305"/>
        <end position="321"/>
    </location>
</feature>
<evidence type="ECO:0000256" key="1">
    <source>
        <dbReference type="ARBA" id="ARBA00022723"/>
    </source>
</evidence>
<dbReference type="InParanoid" id="A0A0G4GJX0"/>
<dbReference type="Proteomes" id="UP000041254">
    <property type="component" value="Unassembled WGS sequence"/>
</dbReference>
<dbReference type="VEuPathDB" id="CryptoDB:Vbra_22333"/>
<reference evidence="5 6" key="1">
    <citation type="submission" date="2014-11" db="EMBL/GenBank/DDBJ databases">
        <authorList>
            <person name="Zhu J."/>
            <person name="Qi W."/>
            <person name="Song R."/>
        </authorList>
    </citation>
    <scope>NUCLEOTIDE SEQUENCE [LARGE SCALE GENOMIC DNA]</scope>
</reference>
<evidence type="ECO:0000256" key="3">
    <source>
        <dbReference type="ARBA" id="ARBA00022833"/>
    </source>
</evidence>
<dbReference type="EMBL" id="CDMY01000689">
    <property type="protein sequence ID" value="CEM30203.1"/>
    <property type="molecule type" value="Genomic_DNA"/>
</dbReference>
<keyword evidence="3" id="KW-0862">Zinc</keyword>
<evidence type="ECO:0000313" key="6">
    <source>
        <dbReference type="Proteomes" id="UP000041254"/>
    </source>
</evidence>
<evidence type="ECO:0008006" key="7">
    <source>
        <dbReference type="Google" id="ProtNLM"/>
    </source>
</evidence>
<feature type="region of interest" description="Disordered" evidence="4">
    <location>
        <begin position="296"/>
        <end position="374"/>
    </location>
</feature>
<dbReference type="AlphaFoldDB" id="A0A0G4GJX0"/>
<name>A0A0G4GJX0_VITBC</name>
<evidence type="ECO:0000256" key="2">
    <source>
        <dbReference type="ARBA" id="ARBA00022771"/>
    </source>
</evidence>
<protein>
    <recommendedName>
        <fullName evidence="7">Zinc finger PHD-type domain-containing protein</fullName>
    </recommendedName>
</protein>
<dbReference type="PROSITE" id="PS01359">
    <property type="entry name" value="ZF_PHD_1"/>
    <property type="match status" value="1"/>
</dbReference>
<accession>A0A0G4GJX0</accession>
<keyword evidence="2" id="KW-0863">Zinc-finger</keyword>
<keyword evidence="1" id="KW-0479">Metal-binding</keyword>